<dbReference type="RefSeq" id="XP_006826105.1">
    <property type="nucleotide sequence ID" value="XM_006826042.1"/>
</dbReference>
<gene>
    <name evidence="3" type="primary">LOC102802222</name>
</gene>
<organism evidence="2 3">
    <name type="scientific">Saccoglossus kowalevskii</name>
    <name type="common">Acorn worm</name>
    <dbReference type="NCBI Taxonomy" id="10224"/>
    <lineage>
        <taxon>Eukaryota</taxon>
        <taxon>Metazoa</taxon>
        <taxon>Hemichordata</taxon>
        <taxon>Enteropneusta</taxon>
        <taxon>Harrimaniidae</taxon>
        <taxon>Saccoglossus</taxon>
    </lineage>
</organism>
<dbReference type="PANTHER" id="PTHR21292:SF1">
    <property type="entry name" value="EXOCYST COMPLEX COMPONENT 3"/>
    <property type="match status" value="1"/>
</dbReference>
<evidence type="ECO:0000313" key="2">
    <source>
        <dbReference type="Proteomes" id="UP000694865"/>
    </source>
</evidence>
<dbReference type="Pfam" id="PF06046">
    <property type="entry name" value="Sec6"/>
    <property type="match status" value="1"/>
</dbReference>
<reference evidence="3" key="1">
    <citation type="submission" date="2025-08" db="UniProtKB">
        <authorList>
            <consortium name="RefSeq"/>
        </authorList>
    </citation>
    <scope>IDENTIFICATION</scope>
    <source>
        <tissue evidence="3">Testes</tissue>
    </source>
</reference>
<feature type="compositionally biased region" description="Basic and acidic residues" evidence="1">
    <location>
        <begin position="1"/>
        <end position="14"/>
    </location>
</feature>
<feature type="region of interest" description="Disordered" evidence="1">
    <location>
        <begin position="1"/>
        <end position="20"/>
    </location>
</feature>
<dbReference type="GeneID" id="102802222"/>
<dbReference type="Proteomes" id="UP000694865">
    <property type="component" value="Unplaced"/>
</dbReference>
<feature type="non-terminal residue" evidence="3">
    <location>
        <position position="300"/>
    </location>
</feature>
<keyword evidence="2" id="KW-1185">Reference proteome</keyword>
<proteinExistence type="predicted"/>
<sequence>MSSVEEFHKAESDAKSTAAKHVANMLQKPGQLEKVDQYKRRIARKKASVEARLKTAVQSQLDGVRTGLTKLQSALEEIQEIRQSLKEVDEMYTACEEVNAKLEEVKTVGAEHSQLAAAVENLKHIFTVPESVEKTRFLIDEEKYLNAHKCLMDLENSRDDLLFELHKQPSDNPSDDYLLKRYFADVESLSNALAKQLWLVLQRMLLIVRKDPTMLVTALRIIEREERNDQRMADRQKLTGFLPPGRPKQWKAKCFEVLEQVAETRIEANQIEDREGDKMWLVRHLELTRMIILDDLRVIK</sequence>
<dbReference type="InterPro" id="IPR010326">
    <property type="entry name" value="EXOC3/Sec6"/>
</dbReference>
<accession>A0ABM0N1G4</accession>
<dbReference type="PANTHER" id="PTHR21292">
    <property type="entry name" value="EXOCYST COMPLEX COMPONENT SEC6-RELATED"/>
    <property type="match status" value="1"/>
</dbReference>
<evidence type="ECO:0000256" key="1">
    <source>
        <dbReference type="SAM" id="MobiDB-lite"/>
    </source>
</evidence>
<evidence type="ECO:0000313" key="3">
    <source>
        <dbReference type="RefSeq" id="XP_006826105.1"/>
    </source>
</evidence>
<name>A0ABM0N1G4_SACKO</name>
<protein>
    <submittedName>
        <fullName evidence="3">Exocyst complex component 3-like</fullName>
    </submittedName>
</protein>